<feature type="region of interest" description="Disordered" evidence="1">
    <location>
        <begin position="1"/>
        <end position="558"/>
    </location>
</feature>
<dbReference type="EMBL" id="LGTL01000013">
    <property type="protein sequence ID" value="KPA78634.1"/>
    <property type="molecule type" value="Genomic_DNA"/>
</dbReference>
<feature type="compositionally biased region" description="Low complexity" evidence="1">
    <location>
        <begin position="2125"/>
        <end position="2144"/>
    </location>
</feature>
<feature type="compositionally biased region" description="Basic residues" evidence="1">
    <location>
        <begin position="1994"/>
        <end position="2004"/>
    </location>
</feature>
<feature type="compositionally biased region" description="Low complexity" evidence="1">
    <location>
        <begin position="308"/>
        <end position="327"/>
    </location>
</feature>
<feature type="compositionally biased region" description="Low complexity" evidence="1">
    <location>
        <begin position="110"/>
        <end position="139"/>
    </location>
</feature>
<evidence type="ECO:0000313" key="3">
    <source>
        <dbReference type="EMBL" id="KPA78634.1"/>
    </source>
</evidence>
<feature type="region of interest" description="Disordered" evidence="1">
    <location>
        <begin position="996"/>
        <end position="1020"/>
    </location>
</feature>
<dbReference type="InterPro" id="IPR022108">
    <property type="entry name" value="DUF3648"/>
</dbReference>
<evidence type="ECO:0000313" key="4">
    <source>
        <dbReference type="Proteomes" id="UP000037923"/>
    </source>
</evidence>
<dbReference type="SUPFAM" id="SSF81631">
    <property type="entry name" value="PAP/OAS1 substrate-binding domain"/>
    <property type="match status" value="1"/>
</dbReference>
<feature type="compositionally biased region" description="Basic residues" evidence="1">
    <location>
        <begin position="69"/>
        <end position="82"/>
    </location>
</feature>
<proteinExistence type="predicted"/>
<feature type="compositionally biased region" description="Low complexity" evidence="1">
    <location>
        <begin position="1980"/>
        <end position="1993"/>
    </location>
</feature>
<feature type="compositionally biased region" description="Low complexity" evidence="1">
    <location>
        <begin position="1230"/>
        <end position="1258"/>
    </location>
</feature>
<feature type="compositionally biased region" description="Low complexity" evidence="1">
    <location>
        <begin position="488"/>
        <end position="498"/>
    </location>
</feature>
<feature type="compositionally biased region" description="Basic and acidic residues" evidence="1">
    <location>
        <begin position="298"/>
        <end position="307"/>
    </location>
</feature>
<dbReference type="Pfam" id="PF26180">
    <property type="entry name" value="PAP-OAS1"/>
    <property type="match status" value="1"/>
</dbReference>
<feature type="region of interest" description="Disordered" evidence="1">
    <location>
        <begin position="1206"/>
        <end position="1311"/>
    </location>
</feature>
<feature type="compositionally biased region" description="Low complexity" evidence="1">
    <location>
        <begin position="1437"/>
        <end position="1447"/>
    </location>
</feature>
<dbReference type="OMA" id="VSFRPPM"/>
<dbReference type="VEuPathDB" id="TriTrypDB:LpyrH10_13_1790"/>
<feature type="compositionally biased region" description="Gly residues" evidence="1">
    <location>
        <begin position="1969"/>
        <end position="1979"/>
    </location>
</feature>
<feature type="compositionally biased region" description="Gly residues" evidence="1">
    <location>
        <begin position="2108"/>
        <end position="2122"/>
    </location>
</feature>
<dbReference type="PANTHER" id="PTHR45979:SF30">
    <property type="entry name" value="NUCLEOTIDYLTRANSFERASE"/>
    <property type="match status" value="1"/>
</dbReference>
<feature type="region of interest" description="Disordered" evidence="1">
    <location>
        <begin position="741"/>
        <end position="803"/>
    </location>
</feature>
<gene>
    <name evidence="3" type="ORF">ABB37_06234</name>
</gene>
<keyword evidence="4" id="KW-1185">Reference proteome</keyword>
<feature type="compositionally biased region" description="Low complexity" evidence="1">
    <location>
        <begin position="2005"/>
        <end position="2018"/>
    </location>
</feature>
<feature type="compositionally biased region" description="Polar residues" evidence="1">
    <location>
        <begin position="1740"/>
        <end position="1754"/>
    </location>
</feature>
<feature type="region of interest" description="Disordered" evidence="1">
    <location>
        <begin position="652"/>
        <end position="705"/>
    </location>
</feature>
<name>A0A0N0DUA1_LEPPY</name>
<dbReference type="RefSeq" id="XP_015657073.1">
    <property type="nucleotide sequence ID" value="XM_015804499.1"/>
</dbReference>
<comment type="caution">
    <text evidence="3">The sequence shown here is derived from an EMBL/GenBank/DDBJ whole genome shotgun (WGS) entry which is preliminary data.</text>
</comment>
<protein>
    <recommendedName>
        <fullName evidence="2">PAP/OAS1 substrate-binding-related domain-containing protein</fullName>
    </recommendedName>
</protein>
<feature type="compositionally biased region" description="Polar residues" evidence="1">
    <location>
        <begin position="388"/>
        <end position="401"/>
    </location>
</feature>
<dbReference type="GeneID" id="26906523"/>
<dbReference type="Pfam" id="PF12364">
    <property type="entry name" value="DUF3648"/>
    <property type="match status" value="1"/>
</dbReference>
<dbReference type="OrthoDB" id="273917at2759"/>
<feature type="compositionally biased region" description="Low complexity" evidence="1">
    <location>
        <begin position="242"/>
        <end position="255"/>
    </location>
</feature>
<feature type="region of interest" description="Disordered" evidence="1">
    <location>
        <begin position="818"/>
        <end position="839"/>
    </location>
</feature>
<dbReference type="InterPro" id="IPR058920">
    <property type="entry name" value="PAP-OAS1-bd-rel"/>
</dbReference>
<feature type="compositionally biased region" description="Low complexity" evidence="1">
    <location>
        <begin position="1009"/>
        <end position="1020"/>
    </location>
</feature>
<dbReference type="PANTHER" id="PTHR45979">
    <property type="entry name" value="PAP/OAS1 SUBSTRATE-BINDING DOMAIN SUPERFAMILY"/>
    <property type="match status" value="1"/>
</dbReference>
<feature type="compositionally biased region" description="Low complexity" evidence="1">
    <location>
        <begin position="424"/>
        <end position="481"/>
    </location>
</feature>
<feature type="compositionally biased region" description="Low complexity" evidence="1">
    <location>
        <begin position="1757"/>
        <end position="1773"/>
    </location>
</feature>
<feature type="compositionally biased region" description="Low complexity" evidence="1">
    <location>
        <begin position="2026"/>
        <end position="2050"/>
    </location>
</feature>
<feature type="region of interest" description="Disordered" evidence="1">
    <location>
        <begin position="1848"/>
        <end position="1928"/>
    </location>
</feature>
<feature type="region of interest" description="Disordered" evidence="1">
    <location>
        <begin position="1738"/>
        <end position="1836"/>
    </location>
</feature>
<evidence type="ECO:0000259" key="2">
    <source>
        <dbReference type="Pfam" id="PF26180"/>
    </source>
</evidence>
<dbReference type="Gene3D" id="1.10.1410.10">
    <property type="match status" value="1"/>
</dbReference>
<feature type="compositionally biased region" description="Low complexity" evidence="1">
    <location>
        <begin position="22"/>
        <end position="48"/>
    </location>
</feature>
<feature type="compositionally biased region" description="Polar residues" evidence="1">
    <location>
        <begin position="856"/>
        <end position="865"/>
    </location>
</feature>
<feature type="compositionally biased region" description="Low complexity" evidence="1">
    <location>
        <begin position="757"/>
        <end position="776"/>
    </location>
</feature>
<feature type="compositionally biased region" description="Low complexity" evidence="1">
    <location>
        <begin position="285"/>
        <end position="294"/>
    </location>
</feature>
<feature type="compositionally biased region" description="Polar residues" evidence="1">
    <location>
        <begin position="1785"/>
        <end position="1800"/>
    </location>
</feature>
<dbReference type="Proteomes" id="UP000037923">
    <property type="component" value="Unassembled WGS sequence"/>
</dbReference>
<feature type="region of interest" description="Disordered" evidence="1">
    <location>
        <begin position="1969"/>
        <end position="2056"/>
    </location>
</feature>
<accession>A0A0N0DUA1</accession>
<feature type="region of interest" description="Disordered" evidence="1">
    <location>
        <begin position="2098"/>
        <end position="2200"/>
    </location>
</feature>
<reference evidence="3 4" key="1">
    <citation type="submission" date="2015-07" db="EMBL/GenBank/DDBJ databases">
        <title>High-quality genome of monoxenous trypanosomatid Leptomonas pyrrhocoris.</title>
        <authorList>
            <person name="Flegontov P."/>
            <person name="Butenko A."/>
            <person name="Firsov S."/>
            <person name="Vlcek C."/>
            <person name="Logacheva M.D."/>
            <person name="Field M."/>
            <person name="Filatov D."/>
            <person name="Flegontova O."/>
            <person name="Gerasimov E."/>
            <person name="Jackson A.P."/>
            <person name="Kelly S."/>
            <person name="Opperdoes F."/>
            <person name="O'Reilly A."/>
            <person name="Votypka J."/>
            <person name="Yurchenko V."/>
            <person name="Lukes J."/>
        </authorList>
    </citation>
    <scope>NUCLEOTIDE SEQUENCE [LARGE SCALE GENOMIC DNA]</scope>
    <source>
        <strain evidence="3">H10</strain>
    </source>
</reference>
<feature type="region of interest" description="Disordered" evidence="1">
    <location>
        <begin position="1425"/>
        <end position="1468"/>
    </location>
</feature>
<dbReference type="InterPro" id="IPR058921">
    <property type="entry name" value="PAP/OAS1-rel"/>
</dbReference>
<feature type="compositionally biased region" description="Low complexity" evidence="1">
    <location>
        <begin position="402"/>
        <end position="411"/>
    </location>
</feature>
<dbReference type="SUPFAM" id="SSF81301">
    <property type="entry name" value="Nucleotidyltransferase"/>
    <property type="match status" value="1"/>
</dbReference>
<evidence type="ECO:0000256" key="1">
    <source>
        <dbReference type="SAM" id="MobiDB-lite"/>
    </source>
</evidence>
<feature type="compositionally biased region" description="Acidic residues" evidence="1">
    <location>
        <begin position="1811"/>
        <end position="1822"/>
    </location>
</feature>
<feature type="domain" description="PAP/OAS1 substrate-binding-related" evidence="2">
    <location>
        <begin position="1125"/>
        <end position="1171"/>
    </location>
</feature>
<feature type="compositionally biased region" description="Low complexity" evidence="1">
    <location>
        <begin position="788"/>
        <end position="800"/>
    </location>
</feature>
<feature type="compositionally biased region" description="Basic residues" evidence="1">
    <location>
        <begin position="412"/>
        <end position="423"/>
    </location>
</feature>
<feature type="compositionally biased region" description="Low complexity" evidence="1">
    <location>
        <begin position="342"/>
        <end position="355"/>
    </location>
</feature>
<feature type="compositionally biased region" description="Polar residues" evidence="1">
    <location>
        <begin position="95"/>
        <end position="109"/>
    </location>
</feature>
<dbReference type="InterPro" id="IPR043519">
    <property type="entry name" value="NT_sf"/>
</dbReference>
<organism evidence="3 4">
    <name type="scientific">Leptomonas pyrrhocoris</name>
    <name type="common">Firebug parasite</name>
    <dbReference type="NCBI Taxonomy" id="157538"/>
    <lineage>
        <taxon>Eukaryota</taxon>
        <taxon>Discoba</taxon>
        <taxon>Euglenozoa</taxon>
        <taxon>Kinetoplastea</taxon>
        <taxon>Metakinetoplastina</taxon>
        <taxon>Trypanosomatida</taxon>
        <taxon>Trypanosomatidae</taxon>
        <taxon>Leishmaniinae</taxon>
        <taxon>Leptomonas</taxon>
    </lineage>
</organism>
<feature type="compositionally biased region" description="Pro residues" evidence="1">
    <location>
        <begin position="687"/>
        <end position="702"/>
    </location>
</feature>
<feature type="compositionally biased region" description="Basic and acidic residues" evidence="1">
    <location>
        <begin position="361"/>
        <end position="371"/>
    </location>
</feature>
<sequence length="2200" mass="225363">MKDLHAKGKGGSPVKGLPKLRSTAATTTTSVVVAGESNGLGSSGSTSSVQLETPAPSLLNSARKEETRQHHHHHQQQPHKASKVSPANAPADEPANTTADATDISSGRPSNASASTAAPSASASSVFLEGTTNTGSTATEGGGAGGSANRHPTSTLPSAASEPTPHPQRQLQKQQHPDRSATGGSLLATRDGSPASSPRLPAQGESSSGSPVKHTRARSTSLPPPPASPAGRDVGFALPRYAAARDAGDPAVATAEAHLPLRRGAGASGNEVGTMSRSSRRGSSDRSTTTTAASLQEGPREVQRRLDVAVATPSSSGGVAAGASGLSNPPAGTSLFPPPPTTEAGGEAATGSATGKSEGAPQDKHNGDKKSSSRPSRLLACSPPPPDSSTAPESATCTDDVTSPATTTASAPKKRKKKAKKKTSAAAAAAAFDSMAEEGSAAAGANTNNSGASSTGETKGAAAANAVFPSPAMAAAPTTGGPSRGDAAARQAAAAATALRSYGDGSTPHPHQHSNRSNTSSHVSYGAYPPGNASHEEGSGGGIGNGGPAPRPTPQMNANGYAANAEYLQQAGSSNIGNSCGGNMGAYGPPKMMMMMGSDGSSGGVGGNPYGYYGGGSRGNGMPPSHLAQHRTMHAQQQQQQPQMTYMPQGMMVQQQGGGGYTTLNNGGSMRPTSASRRGAGGYQQPQPQPQQPKQPPQPSPPLHRRTMSAQLYINNNVTTNNYLMNSGNAMMQVQVGGGYTPLHHHHSNSIGGVHHNSSSNTSGGAAAAAGYFNNGMDSNPVYASDTQQQQQESPQHPQQRNMLYPYPLSFAPAQMYYPPANGGSMQPGGGAHNTNSVNNPHHRLLSTDYQGSEYNHTLNSNGSATVRGGGGYRDGVPSRVGAAGGASGGMRATADAAAVPNPFPFTPEVSPRLCRLVEQEVLTYLTPSLPCLQRRRQQLRTLAEYITAALRHAGRQTGHEYGDISFYIFGSVNMRTVLPDGDNDVTVEVDGLLSTEASRSPPPPPTPEEAAAQRAAAAMKPALPPVTTDSSAGDVDGTMQLTTTADGQPRLAAPAVLSIASGEVLGRVRDYLRNSKTPIFVDSLVMAEVRVLKLVMEGCNYDITIGQFGGVNCVRFLHEMDAAIGGQHLLKRTLLLLKAWSSFEAHVLGGQAGYIGSYAATVMLISMINTVEFLEDVEGVPLRSAAAKRAGSASSRMVHDAAQQDIVGGAVQSPKRATTGGATPEKGESAATPTPTKHTSSSSSSPSFSPSSATSAAHRGGGGGEEDWERSGDHNDECVAGPAAHASSAVEDQKEDATNSADRQGKGPSIGAFHRLSPLTLLARFVKFYAYFDFDHYSVTAFGPLPLQKINSTPLDLSYLEVDAAHNRPLTGDTAANHAAADVNFLGLTAEGEATIGHLIRRRQQPLLTVSGVRHLLDEVNQSRRAERQAKHNARRAATAATVSAEAGEEAKCEERGGSSSNSRDLHTPVQLDRAGCSSEDAGLMCPSCNTAAFPVRDMNVLDPLRWSSNMVRGVCRNHLQRIRCAFLEGIRLLDVASRQLGGGDGGDVYRGDGHLSTSANTATTAAAAAGGGTAANAMDAASPASQQSALSGTSSCRSWVDNNNGAVPPILGTPASEEDVTADAAAVVGNNYNLGERLEGGDDGEDSLLYPGYPAPHSQCTRREVAVLQLLFPRSIDSIRKNSASNCPWNRESAEEMALEGVPRCPTCACPSLLCTPDIHRMCEPQLIFHAAAAAVGSPTTRTSPTALSGANTRAPAPQQQQQPSSSSSQAMNPPLPFGKAALSQQKQTPQQTNSTGRRFNPVEHATGELEEAMAGEDTSEAARSGGPLGEAMVPPVRMVPAMSQANSVGSTVHTGTQGSNGGGRGGNNTHTNNGVLYGGTPMEAPHASPLQPQMLNNSSSSGGGGGAATPSMMPPHGLYSPGPASAGTMETYGPANMGMRMLTSAEEDYYAIQSAAAAAAMHANMGRGGGGGGHGGPYNPQPQQQQQQQRFHAHPPHHHQQHNNGGYMSSAAMMMPGGGGGHPNTNGVNNGGPTSSPSHTTGSVHVGSGSGGTAQLYVRLGHQHASPNSGGYNAASVTGSGNSLGLMGRTYGGGGGGSSSSNNNNGGGGSGGGGGGYGGWTPNSSSHPSQQLQQQQQNALAPPVPPLQQQPQRGPFGEGGPSQAGSRSLYGGGGHLKAPTKETGKGDRDTATLTQNV</sequence>
<feature type="compositionally biased region" description="Basic and acidic residues" evidence="1">
    <location>
        <begin position="2182"/>
        <end position="2193"/>
    </location>
</feature>
<feature type="region of interest" description="Disordered" evidence="1">
    <location>
        <begin position="856"/>
        <end position="876"/>
    </location>
</feature>
<feature type="compositionally biased region" description="Polar residues" evidence="1">
    <location>
        <begin position="662"/>
        <end position="676"/>
    </location>
</feature>